<dbReference type="PANTHER" id="PTHR43830:SF3">
    <property type="entry name" value="PROTEIN PSP1"/>
    <property type="match status" value="1"/>
</dbReference>
<dbReference type="OrthoDB" id="243127at2759"/>
<evidence type="ECO:0000313" key="3">
    <source>
        <dbReference type="Proteomes" id="UP000308768"/>
    </source>
</evidence>
<sequence>MYGMQNPYGIPHAYGFSRPAQKLYIVSFKCARADVFYIQEGTGLQVKEGDLVIVEADRGTDLGTVTHANVPWSKAKELKDLAAEEHYRWLMMFSRHSQSGNPGATNPNGMMAHTNGSHGSAVGGMGPPHAGLHGMPDVAGTDLKPKMIKRLAQHHEISTLRDKEGNEAKAKRVCQQKVVEHHLNMEILDAEFQMDWKKLTFYYFADNYVNFNPLVTDLFKIWKTRIWMSAINPASFVTPSYGLQPPSGTGPGALLNGHDSPSDPRFGPYHGFGGLGQVGDGNPGSPIASGNSFQPNVPGYYQATGPSRVSPTAATAEFTSGLQQHGGPFGVYSALAYQTPGNRENNAQVAQQYNVGFSLENNGAGRRLPQSEYESTQQIRNRNEQQLGQDWMTGFMNMSLGPSQ</sequence>
<dbReference type="PANTHER" id="PTHR43830">
    <property type="entry name" value="PROTEIN PSP1"/>
    <property type="match status" value="1"/>
</dbReference>
<dbReference type="EMBL" id="NAJN01000743">
    <property type="protein sequence ID" value="TKA69298.1"/>
    <property type="molecule type" value="Genomic_DNA"/>
</dbReference>
<evidence type="ECO:0000313" key="2">
    <source>
        <dbReference type="EMBL" id="TKA69298.1"/>
    </source>
</evidence>
<dbReference type="InterPro" id="IPR047767">
    <property type="entry name" value="PSP1-like"/>
</dbReference>
<keyword evidence="3" id="KW-1185">Reference proteome</keyword>
<comment type="caution">
    <text evidence="2">The sequence shown here is derived from an EMBL/GenBank/DDBJ whole genome shotgun (WGS) entry which is preliminary data.</text>
</comment>
<protein>
    <recommendedName>
        <fullName evidence="1">PSP1 C-terminal domain-containing protein</fullName>
    </recommendedName>
</protein>
<evidence type="ECO:0000259" key="1">
    <source>
        <dbReference type="PROSITE" id="PS51411"/>
    </source>
</evidence>
<gene>
    <name evidence="2" type="ORF">B0A49_08270</name>
</gene>
<feature type="domain" description="PSP1 C-terminal" evidence="1">
    <location>
        <begin position="146"/>
        <end position="231"/>
    </location>
</feature>
<dbReference type="GO" id="GO:0005737">
    <property type="term" value="C:cytoplasm"/>
    <property type="evidence" value="ECO:0007669"/>
    <property type="project" value="TreeGrafter"/>
</dbReference>
<dbReference type="Pfam" id="PF04468">
    <property type="entry name" value="PSP1"/>
    <property type="match status" value="1"/>
</dbReference>
<organism evidence="2 3">
    <name type="scientific">Cryomyces minteri</name>
    <dbReference type="NCBI Taxonomy" id="331657"/>
    <lineage>
        <taxon>Eukaryota</taxon>
        <taxon>Fungi</taxon>
        <taxon>Dikarya</taxon>
        <taxon>Ascomycota</taxon>
        <taxon>Pezizomycotina</taxon>
        <taxon>Dothideomycetes</taxon>
        <taxon>Dothideomycetes incertae sedis</taxon>
        <taxon>Cryomyces</taxon>
    </lineage>
</organism>
<dbReference type="PROSITE" id="PS51411">
    <property type="entry name" value="PSP1_C"/>
    <property type="match status" value="1"/>
</dbReference>
<name>A0A4U0X2F9_9PEZI</name>
<accession>A0A4U0X2F9</accession>
<dbReference type="AlphaFoldDB" id="A0A4U0X2F9"/>
<dbReference type="InterPro" id="IPR007557">
    <property type="entry name" value="PSP1_C"/>
</dbReference>
<reference evidence="2 3" key="1">
    <citation type="submission" date="2017-03" db="EMBL/GenBank/DDBJ databases">
        <title>Genomes of endolithic fungi from Antarctica.</title>
        <authorList>
            <person name="Coleine C."/>
            <person name="Masonjones S."/>
            <person name="Stajich J.E."/>
        </authorList>
    </citation>
    <scope>NUCLEOTIDE SEQUENCE [LARGE SCALE GENOMIC DNA]</scope>
    <source>
        <strain evidence="2 3">CCFEE 5187</strain>
    </source>
</reference>
<dbReference type="Proteomes" id="UP000308768">
    <property type="component" value="Unassembled WGS sequence"/>
</dbReference>
<proteinExistence type="predicted"/>